<accession>A0A9P7QCB9</accession>
<reference evidence="2 3" key="1">
    <citation type="journal article" date="2020" name="bioRxiv">
        <title>Whole genome comparisons of ergot fungi reveals the divergence and evolution of species within the genus Claviceps are the result of varying mechanisms driving genome evolution and host range expansion.</title>
        <authorList>
            <person name="Wyka S.A."/>
            <person name="Mondo S.J."/>
            <person name="Liu M."/>
            <person name="Dettman J."/>
            <person name="Nalam V."/>
            <person name="Broders K.D."/>
        </authorList>
    </citation>
    <scope>NUCLEOTIDE SEQUENCE [LARGE SCALE GENOMIC DNA]</scope>
    <source>
        <strain evidence="2 3">Clav52</strain>
    </source>
</reference>
<feature type="non-terminal residue" evidence="2">
    <location>
        <position position="71"/>
    </location>
</feature>
<proteinExistence type="predicted"/>
<evidence type="ECO:0000313" key="3">
    <source>
        <dbReference type="Proteomes" id="UP000707071"/>
    </source>
</evidence>
<feature type="compositionally biased region" description="Polar residues" evidence="1">
    <location>
        <begin position="41"/>
        <end position="52"/>
    </location>
</feature>
<dbReference type="EMBL" id="SRRH01000436">
    <property type="protein sequence ID" value="KAG6288980.1"/>
    <property type="molecule type" value="Genomic_DNA"/>
</dbReference>
<comment type="caution">
    <text evidence="2">The sequence shown here is derived from an EMBL/GenBank/DDBJ whole genome shotgun (WGS) entry which is preliminary data.</text>
</comment>
<protein>
    <submittedName>
        <fullName evidence="2">Uncharacterized protein</fullName>
    </submittedName>
</protein>
<keyword evidence="3" id="KW-1185">Reference proteome</keyword>
<dbReference type="Proteomes" id="UP000707071">
    <property type="component" value="Unassembled WGS sequence"/>
</dbReference>
<organism evidence="2 3">
    <name type="scientific">Claviceps aff. purpurea</name>
    <dbReference type="NCBI Taxonomy" id="1967640"/>
    <lineage>
        <taxon>Eukaryota</taxon>
        <taxon>Fungi</taxon>
        <taxon>Dikarya</taxon>
        <taxon>Ascomycota</taxon>
        <taxon>Pezizomycotina</taxon>
        <taxon>Sordariomycetes</taxon>
        <taxon>Hypocreomycetidae</taxon>
        <taxon>Hypocreales</taxon>
        <taxon>Clavicipitaceae</taxon>
        <taxon>Claviceps</taxon>
    </lineage>
</organism>
<evidence type="ECO:0000256" key="1">
    <source>
        <dbReference type="SAM" id="MobiDB-lite"/>
    </source>
</evidence>
<name>A0A9P7QCB9_9HYPO</name>
<dbReference type="AlphaFoldDB" id="A0A9P7QCB9"/>
<sequence length="71" mass="7509">MTPVSEADGLRAPQPSQPRPPPTDAAITKASSHRPYEPATDNCSAPSHSGPSHQLRAKAFPNLLFALRPAP</sequence>
<gene>
    <name evidence="2" type="ORF">E4U09_005248</name>
</gene>
<evidence type="ECO:0000313" key="2">
    <source>
        <dbReference type="EMBL" id="KAG6288980.1"/>
    </source>
</evidence>
<feature type="region of interest" description="Disordered" evidence="1">
    <location>
        <begin position="1"/>
        <end position="56"/>
    </location>
</feature>